<proteinExistence type="predicted"/>
<dbReference type="Proteomes" id="UP000243686">
    <property type="component" value="Unassembled WGS sequence"/>
</dbReference>
<dbReference type="GO" id="GO:0007156">
    <property type="term" value="P:homophilic cell adhesion via plasma membrane adhesion molecules"/>
    <property type="evidence" value="ECO:0007669"/>
    <property type="project" value="InterPro"/>
</dbReference>
<evidence type="ECO:0000256" key="2">
    <source>
        <dbReference type="ARBA" id="ARBA00022692"/>
    </source>
</evidence>
<dbReference type="Gene3D" id="2.60.40.60">
    <property type="entry name" value="Cadherins"/>
    <property type="match status" value="3"/>
</dbReference>
<dbReference type="InterPro" id="IPR002126">
    <property type="entry name" value="Cadherin-like_dom"/>
</dbReference>
<dbReference type="InterPro" id="IPR015919">
    <property type="entry name" value="Cadherin-like_sf"/>
</dbReference>
<dbReference type="EMBL" id="KV891613">
    <property type="protein sequence ID" value="OON23090.1"/>
    <property type="molecule type" value="Genomic_DNA"/>
</dbReference>
<keyword evidence="2 10" id="KW-0812">Transmembrane</keyword>
<feature type="non-terminal residue" evidence="12">
    <location>
        <position position="1"/>
    </location>
</feature>
<evidence type="ECO:0000256" key="1">
    <source>
        <dbReference type="ARBA" id="ARBA00004370"/>
    </source>
</evidence>
<sequence length="850" mass="93159">VTVECTDAEGVNSLARNASLHITVTDENDHNPVFDKLTYHGRVQENSPAAEVQFVSPIKVTDADIGPNSLLTFLISDLDNTTEQAADVSKQAVWRNGSQYFRIDPRSGRIWTTVALDCEVKSQYDLLVVVHDSGSPESRSSTANLIVSVEDVNDNIPEFSSAHYTFEVAENAPPGTEIGRVEATDKDATEPNRKLRYGLRGRADDLHLISINRNTGVLRTRRPIDRESRSSITLTATAENELPVRASLSLSPNRPLAPSELAVETIAKTSIVLNVLNVNDNRPEFTLIEPHRSHVTFIWEQLSSLPNTSNVDVKSLKNGRQTSLGAKKNGMGTQKGAEDKLFVNALNVSPVCERLPHRVTDKDVEQDENSECCLLQLQEDFDGLFALMPEAPTVLCMTRRPPMPTSYKLVLIAKDGTANDSLSAQVQFTVVIRSDPSLKGVETSVKHGGLSQLTEKERNGFSNTDNSYRLDDLSTSSSWPYTSNSKDLRSSGRSGQMQQRNMLPNGHKGGTLSAGHTQQTIIIAVMASVAGILCVLLLLAIVLTRRCFLNSRTDFIKVEADSPHEGLVGAKSPGSVPSTPSKSQTCTFLSIPAQHLPPHSDYYSKEMIYHHTMGDCNQAYEMATRTGFLSPTIDRNIIRLANVSSPPGGMSVSSLLPVSLQAQRQVNAVSPLLPGLLDANVYKNESKNKQSSPERSAAKCNVYTAWPPLPHSHVGARSALVHRAKQLAPNNVAKQLINKPGDAYGSNNQSIYQTIDSRLVHTVREANKVKPTLFRSSTVINSRQDNESDKALLEPQDHPADLESPDQKQLSAASGSPCQEFDVLPENKGELKKLQRTNSERSTYFQTSFV</sequence>
<evidence type="ECO:0000259" key="11">
    <source>
        <dbReference type="PROSITE" id="PS50268"/>
    </source>
</evidence>
<dbReference type="InterPro" id="IPR020894">
    <property type="entry name" value="Cadherin_CS"/>
</dbReference>
<dbReference type="AlphaFoldDB" id="A0A1S8X8N7"/>
<dbReference type="PROSITE" id="PS00232">
    <property type="entry name" value="CADHERIN_1"/>
    <property type="match status" value="1"/>
</dbReference>
<keyword evidence="13" id="KW-1185">Reference proteome</keyword>
<evidence type="ECO:0000256" key="7">
    <source>
        <dbReference type="ARBA" id="ARBA00023136"/>
    </source>
</evidence>
<keyword evidence="3" id="KW-0677">Repeat</keyword>
<dbReference type="PRINTS" id="PR00205">
    <property type="entry name" value="CADHERIN"/>
</dbReference>
<dbReference type="GO" id="GO:0005509">
    <property type="term" value="F:calcium ion binding"/>
    <property type="evidence" value="ECO:0007669"/>
    <property type="project" value="UniProtKB-UniRule"/>
</dbReference>
<evidence type="ECO:0000256" key="9">
    <source>
        <dbReference type="SAM" id="MobiDB-lite"/>
    </source>
</evidence>
<evidence type="ECO:0000313" key="12">
    <source>
        <dbReference type="EMBL" id="OON23090.1"/>
    </source>
</evidence>
<feature type="domain" description="Cadherin" evidence="11">
    <location>
        <begin position="1"/>
        <end position="34"/>
    </location>
</feature>
<dbReference type="InterPro" id="IPR050971">
    <property type="entry name" value="Cadherin-domain_protein"/>
</dbReference>
<feature type="transmembrane region" description="Helical" evidence="10">
    <location>
        <begin position="521"/>
        <end position="543"/>
    </location>
</feature>
<feature type="region of interest" description="Disordered" evidence="9">
    <location>
        <begin position="796"/>
        <end position="850"/>
    </location>
</feature>
<keyword evidence="4 8" id="KW-0106">Calcium</keyword>
<feature type="region of interest" description="Disordered" evidence="9">
    <location>
        <begin position="442"/>
        <end position="511"/>
    </location>
</feature>
<reference evidence="12 13" key="1">
    <citation type="submission" date="2015-03" db="EMBL/GenBank/DDBJ databases">
        <title>Draft genome of the nematode, Opisthorchis viverrini.</title>
        <authorList>
            <person name="Mitreva M."/>
        </authorList>
    </citation>
    <scope>NUCLEOTIDE SEQUENCE [LARGE SCALE GENOMIC DNA]</scope>
    <source>
        <strain evidence="12">Khon Kaen</strain>
    </source>
</reference>
<dbReference type="GO" id="GO:0005911">
    <property type="term" value="C:cell-cell junction"/>
    <property type="evidence" value="ECO:0007669"/>
    <property type="project" value="TreeGrafter"/>
</dbReference>
<accession>A0A1S8X8N7</accession>
<dbReference type="PANTHER" id="PTHR24025">
    <property type="entry name" value="DESMOGLEIN FAMILY MEMBER"/>
    <property type="match status" value="1"/>
</dbReference>
<dbReference type="Pfam" id="PF00028">
    <property type="entry name" value="Cadherin"/>
    <property type="match status" value="2"/>
</dbReference>
<feature type="compositionally biased region" description="Polar residues" evidence="9">
    <location>
        <begin position="836"/>
        <end position="850"/>
    </location>
</feature>
<protein>
    <submittedName>
        <fullName evidence="12">Cadherin domain protein</fullName>
    </submittedName>
</protein>
<evidence type="ECO:0000256" key="3">
    <source>
        <dbReference type="ARBA" id="ARBA00022737"/>
    </source>
</evidence>
<feature type="domain" description="Cadherin" evidence="11">
    <location>
        <begin position="160"/>
        <end position="285"/>
    </location>
</feature>
<dbReference type="SUPFAM" id="SSF49313">
    <property type="entry name" value="Cadherin-like"/>
    <property type="match status" value="2"/>
</dbReference>
<evidence type="ECO:0000256" key="4">
    <source>
        <dbReference type="ARBA" id="ARBA00022837"/>
    </source>
</evidence>
<keyword evidence="7 10" id="KW-0472">Membrane</keyword>
<feature type="compositionally biased region" description="Polar residues" evidence="9">
    <location>
        <begin position="807"/>
        <end position="817"/>
    </location>
</feature>
<dbReference type="CDD" id="cd11304">
    <property type="entry name" value="Cadherin_repeat"/>
    <property type="match status" value="2"/>
</dbReference>
<feature type="compositionally biased region" description="Low complexity" evidence="9">
    <location>
        <begin position="474"/>
        <end position="485"/>
    </location>
</feature>
<evidence type="ECO:0000256" key="8">
    <source>
        <dbReference type="PROSITE-ProRule" id="PRU00043"/>
    </source>
</evidence>
<dbReference type="PANTHER" id="PTHR24025:SF23">
    <property type="entry name" value="NEURAL-CADHERIN"/>
    <property type="match status" value="1"/>
</dbReference>
<gene>
    <name evidence="12" type="ORF">X801_01004</name>
</gene>
<organism evidence="12 13">
    <name type="scientific">Opisthorchis viverrini</name>
    <name type="common">Southeast Asian liver fluke</name>
    <dbReference type="NCBI Taxonomy" id="6198"/>
    <lineage>
        <taxon>Eukaryota</taxon>
        <taxon>Metazoa</taxon>
        <taxon>Spiralia</taxon>
        <taxon>Lophotrochozoa</taxon>
        <taxon>Platyhelminthes</taxon>
        <taxon>Trematoda</taxon>
        <taxon>Digenea</taxon>
        <taxon>Opisthorchiida</taxon>
        <taxon>Opisthorchiata</taxon>
        <taxon>Opisthorchiidae</taxon>
        <taxon>Opisthorchis</taxon>
    </lineage>
</organism>
<keyword evidence="6 10" id="KW-1133">Transmembrane helix</keyword>
<keyword evidence="5" id="KW-0130">Cell adhesion</keyword>
<evidence type="ECO:0000313" key="13">
    <source>
        <dbReference type="Proteomes" id="UP000243686"/>
    </source>
</evidence>
<name>A0A1S8X8N7_OPIVI</name>
<dbReference type="GO" id="GO:0005886">
    <property type="term" value="C:plasma membrane"/>
    <property type="evidence" value="ECO:0007669"/>
    <property type="project" value="InterPro"/>
</dbReference>
<dbReference type="SMART" id="SM00112">
    <property type="entry name" value="CA"/>
    <property type="match status" value="2"/>
</dbReference>
<evidence type="ECO:0000256" key="6">
    <source>
        <dbReference type="ARBA" id="ARBA00022989"/>
    </source>
</evidence>
<comment type="subcellular location">
    <subcellularLocation>
        <location evidence="1">Membrane</location>
    </subcellularLocation>
</comment>
<feature type="compositionally biased region" description="Polar residues" evidence="9">
    <location>
        <begin position="491"/>
        <end position="502"/>
    </location>
</feature>
<evidence type="ECO:0000256" key="5">
    <source>
        <dbReference type="ARBA" id="ARBA00022889"/>
    </source>
</evidence>
<feature type="domain" description="Cadherin" evidence="11">
    <location>
        <begin position="35"/>
        <end position="159"/>
    </location>
</feature>
<dbReference type="PROSITE" id="PS50268">
    <property type="entry name" value="CADHERIN_2"/>
    <property type="match status" value="3"/>
</dbReference>
<evidence type="ECO:0000256" key="10">
    <source>
        <dbReference type="SAM" id="Phobius"/>
    </source>
</evidence>